<dbReference type="SUPFAM" id="SSF51735">
    <property type="entry name" value="NAD(P)-binding Rossmann-fold domains"/>
    <property type="match status" value="1"/>
</dbReference>
<dbReference type="InterPro" id="IPR036291">
    <property type="entry name" value="NAD(P)-bd_dom_sf"/>
</dbReference>
<dbReference type="Pfam" id="PF00056">
    <property type="entry name" value="Ldh_1_N"/>
    <property type="match status" value="1"/>
</dbReference>
<keyword evidence="8" id="KW-1185">Reference proteome</keyword>
<evidence type="ECO:0000313" key="7">
    <source>
        <dbReference type="Ensembl" id="ENSGAGP00000017980.1"/>
    </source>
</evidence>
<evidence type="ECO:0000256" key="2">
    <source>
        <dbReference type="ARBA" id="ARBA00017655"/>
    </source>
</evidence>
<comment type="function">
    <text evidence="4">Interconverts simultaneously and stereospecifically pyruvate and lactate with concomitant interconversion of NADH and NAD(+).</text>
</comment>
<dbReference type="Ensembl" id="ENSGAGT00000020508.1">
    <property type="protein sequence ID" value="ENSGAGP00000017980.1"/>
    <property type="gene ID" value="ENSGAGG00000013329.1"/>
</dbReference>
<evidence type="ECO:0000256" key="3">
    <source>
        <dbReference type="ARBA" id="ARBA00022490"/>
    </source>
</evidence>
<dbReference type="STRING" id="38772.ENSGAGP00000017980"/>
<dbReference type="Proteomes" id="UP000291020">
    <property type="component" value="Unassembled WGS sequence"/>
</dbReference>
<keyword evidence="3" id="KW-0963">Cytoplasm</keyword>
<dbReference type="InterPro" id="IPR001236">
    <property type="entry name" value="Lactate/malate_DH_N"/>
</dbReference>
<evidence type="ECO:0000259" key="6">
    <source>
        <dbReference type="Pfam" id="PF00056"/>
    </source>
</evidence>
<feature type="domain" description="Lactate/malate dehydrogenase N-terminal" evidence="6">
    <location>
        <begin position="29"/>
        <end position="101"/>
    </location>
</feature>
<proteinExistence type="predicted"/>
<dbReference type="AlphaFoldDB" id="A0A452HSD1"/>
<sequence length="115" mass="12930">MAMSFKEHLIQNIHKKEHDQAHNKIGIVTVSIVCAICILKKDLADDAFVDILENKLKVEILDLQKGSVFFSISKTLSVKDDSVMAHSKLVIITVSASSKEERVKVFNLVQRNILK</sequence>
<dbReference type="InterPro" id="IPR001557">
    <property type="entry name" value="L-lactate/malate_DH"/>
</dbReference>
<dbReference type="Gene3D" id="3.40.50.720">
    <property type="entry name" value="NAD(P)-binding Rossmann-like Domain"/>
    <property type="match status" value="1"/>
</dbReference>
<evidence type="ECO:0000313" key="8">
    <source>
        <dbReference type="Proteomes" id="UP000291020"/>
    </source>
</evidence>
<reference evidence="8" key="1">
    <citation type="journal article" date="2017" name="PLoS ONE">
        <title>The Agassiz's desert tortoise genome provides a resource for the conservation of a threatened species.</title>
        <authorList>
            <person name="Tollis M."/>
            <person name="DeNardo D.F."/>
            <person name="Cornelius J.A."/>
            <person name="Dolby G.A."/>
            <person name="Edwards T."/>
            <person name="Henen B.T."/>
            <person name="Karl A.E."/>
            <person name="Murphy R.W."/>
            <person name="Kusumi K."/>
        </authorList>
    </citation>
    <scope>NUCLEOTIDE SEQUENCE [LARGE SCALE GENOMIC DNA]</scope>
</reference>
<protein>
    <recommendedName>
        <fullName evidence="2">L-lactate dehydrogenase A chain</fullName>
    </recommendedName>
</protein>
<dbReference type="PANTHER" id="PTHR43128">
    <property type="entry name" value="L-2-HYDROXYCARBOXYLATE DEHYDROGENASE (NAD(P)(+))"/>
    <property type="match status" value="1"/>
</dbReference>
<dbReference type="PANTHER" id="PTHR43128:SF10">
    <property type="entry name" value="L-LACTATE DEHYDROGENASE A CHAIN"/>
    <property type="match status" value="1"/>
</dbReference>
<comment type="subcellular location">
    <subcellularLocation>
        <location evidence="1">Cytoplasm</location>
    </subcellularLocation>
</comment>
<comment type="catalytic activity">
    <reaction evidence="5">
        <text>(S)-lactate + NAD(+) = pyruvate + NADH + H(+)</text>
        <dbReference type="Rhea" id="RHEA:23444"/>
        <dbReference type="ChEBI" id="CHEBI:15361"/>
        <dbReference type="ChEBI" id="CHEBI:15378"/>
        <dbReference type="ChEBI" id="CHEBI:16651"/>
        <dbReference type="ChEBI" id="CHEBI:57540"/>
        <dbReference type="ChEBI" id="CHEBI:57945"/>
        <dbReference type="EC" id="1.1.1.27"/>
    </reaction>
    <physiologicalReaction direction="left-to-right" evidence="5">
        <dbReference type="Rhea" id="RHEA:23445"/>
    </physiologicalReaction>
    <physiologicalReaction direction="right-to-left" evidence="5">
        <dbReference type="Rhea" id="RHEA:23446"/>
    </physiologicalReaction>
</comment>
<accession>A0A452HSD1</accession>
<dbReference type="GO" id="GO:0005737">
    <property type="term" value="C:cytoplasm"/>
    <property type="evidence" value="ECO:0007669"/>
    <property type="project" value="UniProtKB-SubCell"/>
</dbReference>
<reference evidence="7" key="3">
    <citation type="submission" date="2025-09" db="UniProtKB">
        <authorList>
            <consortium name="Ensembl"/>
        </authorList>
    </citation>
    <scope>IDENTIFICATION</scope>
</reference>
<name>A0A452HSD1_9SAUR</name>
<evidence type="ECO:0000256" key="4">
    <source>
        <dbReference type="ARBA" id="ARBA00033729"/>
    </source>
</evidence>
<dbReference type="GO" id="GO:0006089">
    <property type="term" value="P:lactate metabolic process"/>
    <property type="evidence" value="ECO:0007669"/>
    <property type="project" value="TreeGrafter"/>
</dbReference>
<evidence type="ECO:0000256" key="1">
    <source>
        <dbReference type="ARBA" id="ARBA00004496"/>
    </source>
</evidence>
<evidence type="ECO:0000256" key="5">
    <source>
        <dbReference type="ARBA" id="ARBA00048275"/>
    </source>
</evidence>
<dbReference type="PRINTS" id="PR00086">
    <property type="entry name" value="LLDHDRGNASE"/>
</dbReference>
<reference evidence="7" key="2">
    <citation type="submission" date="2025-08" db="UniProtKB">
        <authorList>
            <consortium name="Ensembl"/>
        </authorList>
    </citation>
    <scope>IDENTIFICATION</scope>
</reference>
<organism evidence="7 8">
    <name type="scientific">Gopherus agassizii</name>
    <name type="common">Agassiz's desert tortoise</name>
    <dbReference type="NCBI Taxonomy" id="38772"/>
    <lineage>
        <taxon>Eukaryota</taxon>
        <taxon>Metazoa</taxon>
        <taxon>Chordata</taxon>
        <taxon>Craniata</taxon>
        <taxon>Vertebrata</taxon>
        <taxon>Euteleostomi</taxon>
        <taxon>Archelosauria</taxon>
        <taxon>Testudinata</taxon>
        <taxon>Testudines</taxon>
        <taxon>Cryptodira</taxon>
        <taxon>Durocryptodira</taxon>
        <taxon>Testudinoidea</taxon>
        <taxon>Testudinidae</taxon>
        <taxon>Gopherus</taxon>
    </lineage>
</organism>
<dbReference type="GO" id="GO:0004459">
    <property type="term" value="F:L-lactate dehydrogenase (NAD+) activity"/>
    <property type="evidence" value="ECO:0007669"/>
    <property type="project" value="UniProtKB-EC"/>
</dbReference>